<name>A0A9D1M9E1_9BACT</name>
<dbReference type="Gene3D" id="3.40.5.90">
    <property type="entry name" value="CDGSH iron-sulfur domain, mitoNEET-type"/>
    <property type="match status" value="2"/>
</dbReference>
<feature type="domain" description="Iron-binding zinc finger CDGSH type" evidence="5">
    <location>
        <begin position="57"/>
        <end position="92"/>
    </location>
</feature>
<evidence type="ECO:0000313" key="7">
    <source>
        <dbReference type="Proteomes" id="UP000824112"/>
    </source>
</evidence>
<sequence length="244" mass="27636">MQRNNSDLRLEPGFVSAPETFYIRMMKDGPYLLFGTPPIDEKIIVFNDEQKSWTYRQGRSFPNKKSPTALCRCGKSQNKPFCDGSHKHFQWDSEETASHKPLLDDAHLYDGSAVILADNKTYCAFARFCDAYGTIWHLVQTAKTEEDKYLVKHEAEHCPSGRLVVWDKKTGKPYEPELNPSIGIIEDPGLKVHGPIWVRGGIRIEGVDGKCYETRNRVTLCRCGASSNKPFCDGSHAHAAPWEE</sequence>
<dbReference type="InterPro" id="IPR052950">
    <property type="entry name" value="CISD"/>
</dbReference>
<evidence type="ECO:0000256" key="2">
    <source>
        <dbReference type="ARBA" id="ARBA00022723"/>
    </source>
</evidence>
<dbReference type="InterPro" id="IPR018967">
    <property type="entry name" value="FeS-contain_CDGSH-typ"/>
</dbReference>
<dbReference type="PANTHER" id="PTHR46491:SF3">
    <property type="entry name" value="CDGSH IRON-SULFUR DOMAIN-CONTAINING PROTEIN 3, MITOCHONDRIAL"/>
    <property type="match status" value="1"/>
</dbReference>
<dbReference type="EMBL" id="DVNA01000224">
    <property type="protein sequence ID" value="HIU56069.1"/>
    <property type="molecule type" value="Genomic_DNA"/>
</dbReference>
<dbReference type="GO" id="GO:0046872">
    <property type="term" value="F:metal ion binding"/>
    <property type="evidence" value="ECO:0007669"/>
    <property type="project" value="UniProtKB-KW"/>
</dbReference>
<comment type="caution">
    <text evidence="6">The sequence shown here is derived from an EMBL/GenBank/DDBJ whole genome shotgun (WGS) entry which is preliminary data.</text>
</comment>
<dbReference type="Pfam" id="PF09360">
    <property type="entry name" value="zf-CDGSH"/>
    <property type="match status" value="2"/>
</dbReference>
<evidence type="ECO:0000256" key="4">
    <source>
        <dbReference type="ARBA" id="ARBA00023014"/>
    </source>
</evidence>
<dbReference type="Proteomes" id="UP000824112">
    <property type="component" value="Unassembled WGS sequence"/>
</dbReference>
<evidence type="ECO:0000256" key="1">
    <source>
        <dbReference type="ARBA" id="ARBA00022714"/>
    </source>
</evidence>
<reference evidence="6" key="1">
    <citation type="submission" date="2020-10" db="EMBL/GenBank/DDBJ databases">
        <authorList>
            <person name="Gilroy R."/>
        </authorList>
    </citation>
    <scope>NUCLEOTIDE SEQUENCE</scope>
    <source>
        <strain evidence="6">CHK158-818</strain>
    </source>
</reference>
<dbReference type="SMART" id="SM00704">
    <property type="entry name" value="ZnF_CDGSH"/>
    <property type="match status" value="2"/>
</dbReference>
<dbReference type="InterPro" id="IPR042216">
    <property type="entry name" value="MitoNEET_CISD"/>
</dbReference>
<organism evidence="6 7">
    <name type="scientific">Candidatus Gallibacteroides avistercoris</name>
    <dbReference type="NCBI Taxonomy" id="2840833"/>
    <lineage>
        <taxon>Bacteria</taxon>
        <taxon>Pseudomonadati</taxon>
        <taxon>Bacteroidota</taxon>
        <taxon>Bacteroidia</taxon>
        <taxon>Bacteroidales</taxon>
        <taxon>Bacteroidaceae</taxon>
        <taxon>Bacteroidaceae incertae sedis</taxon>
        <taxon>Candidatus Gallibacteroides</taxon>
    </lineage>
</organism>
<protein>
    <submittedName>
        <fullName evidence="6">CDGSH iron-sulfur domain-containing protein</fullName>
    </submittedName>
</protein>
<keyword evidence="3" id="KW-0408">Iron</keyword>
<dbReference type="AlphaFoldDB" id="A0A9D1M9E1"/>
<keyword evidence="1" id="KW-0001">2Fe-2S</keyword>
<proteinExistence type="predicted"/>
<dbReference type="PANTHER" id="PTHR46491">
    <property type="entry name" value="CDGSH IRON SULFUR DOMAIN PROTEIN HOMOLOG"/>
    <property type="match status" value="1"/>
</dbReference>
<feature type="domain" description="Iron-binding zinc finger CDGSH type" evidence="5">
    <location>
        <begin position="205"/>
        <end position="241"/>
    </location>
</feature>
<dbReference type="GO" id="GO:0005737">
    <property type="term" value="C:cytoplasm"/>
    <property type="evidence" value="ECO:0007669"/>
    <property type="project" value="UniProtKB-ARBA"/>
</dbReference>
<dbReference type="InterPro" id="IPR010693">
    <property type="entry name" value="Divergent_4Fe-4S_mono-cluster"/>
</dbReference>
<dbReference type="InterPro" id="IPR016548">
    <property type="entry name" value="UCP009180"/>
</dbReference>
<evidence type="ECO:0000259" key="5">
    <source>
        <dbReference type="SMART" id="SM00704"/>
    </source>
</evidence>
<dbReference type="Pfam" id="PF06902">
    <property type="entry name" value="Fer4_19"/>
    <property type="match status" value="1"/>
</dbReference>
<dbReference type="GO" id="GO:0051537">
    <property type="term" value="F:2 iron, 2 sulfur cluster binding"/>
    <property type="evidence" value="ECO:0007669"/>
    <property type="project" value="UniProtKB-KW"/>
</dbReference>
<accession>A0A9D1M9E1</accession>
<evidence type="ECO:0000256" key="3">
    <source>
        <dbReference type="ARBA" id="ARBA00023004"/>
    </source>
</evidence>
<keyword evidence="4" id="KW-0411">Iron-sulfur</keyword>
<evidence type="ECO:0000313" key="6">
    <source>
        <dbReference type="EMBL" id="HIU56069.1"/>
    </source>
</evidence>
<reference evidence="6" key="2">
    <citation type="journal article" date="2021" name="PeerJ">
        <title>Extensive microbial diversity within the chicken gut microbiome revealed by metagenomics and culture.</title>
        <authorList>
            <person name="Gilroy R."/>
            <person name="Ravi A."/>
            <person name="Getino M."/>
            <person name="Pursley I."/>
            <person name="Horton D.L."/>
            <person name="Alikhan N.F."/>
            <person name="Baker D."/>
            <person name="Gharbi K."/>
            <person name="Hall N."/>
            <person name="Watson M."/>
            <person name="Adriaenssens E.M."/>
            <person name="Foster-Nyarko E."/>
            <person name="Jarju S."/>
            <person name="Secka A."/>
            <person name="Antonio M."/>
            <person name="Oren A."/>
            <person name="Chaudhuri R.R."/>
            <person name="La Ragione R."/>
            <person name="Hildebrand F."/>
            <person name="Pallen M.J."/>
        </authorList>
    </citation>
    <scope>NUCLEOTIDE SEQUENCE</scope>
    <source>
        <strain evidence="6">CHK158-818</strain>
    </source>
</reference>
<keyword evidence="2" id="KW-0479">Metal-binding</keyword>
<gene>
    <name evidence="6" type="ORF">IAB03_09735</name>
</gene>
<dbReference type="PIRSF" id="PIRSF009180">
    <property type="entry name" value="UCP009180"/>
    <property type="match status" value="1"/>
</dbReference>